<feature type="chain" id="PRO_5005581422" evidence="1">
    <location>
        <begin position="24"/>
        <end position="92"/>
    </location>
</feature>
<evidence type="ECO:0000256" key="1">
    <source>
        <dbReference type="SAM" id="SignalP"/>
    </source>
</evidence>
<organism evidence="2 3">
    <name type="scientific">Ensifer adhaerens</name>
    <name type="common">Sinorhizobium morelense</name>
    <dbReference type="NCBI Taxonomy" id="106592"/>
    <lineage>
        <taxon>Bacteria</taxon>
        <taxon>Pseudomonadati</taxon>
        <taxon>Pseudomonadota</taxon>
        <taxon>Alphaproteobacteria</taxon>
        <taxon>Hyphomicrobiales</taxon>
        <taxon>Rhizobiaceae</taxon>
        <taxon>Sinorhizobium/Ensifer group</taxon>
        <taxon>Ensifer</taxon>
    </lineage>
</organism>
<dbReference type="EMBL" id="LGAP01000001">
    <property type="protein sequence ID" value="KOF22115.1"/>
    <property type="molecule type" value="Genomic_DNA"/>
</dbReference>
<dbReference type="RefSeq" id="WP_053246936.1">
    <property type="nucleotide sequence ID" value="NZ_LGAP01000001.1"/>
</dbReference>
<evidence type="ECO:0000313" key="3">
    <source>
        <dbReference type="Proteomes" id="UP000037425"/>
    </source>
</evidence>
<dbReference type="PATRIC" id="fig|106592.7.peg.150"/>
<sequence length="92" mass="8788">MNKSIATLLVAAATLAGTSAAFAGGSYYEGVSSTPLFTGRAAASAGAGASASTIDGGDYYAGIENKSVDGTATGAIASGRAKAFGKASQDSQ</sequence>
<gene>
    <name evidence="2" type="ORF">AC244_00670</name>
</gene>
<keyword evidence="1" id="KW-0732">Signal</keyword>
<reference evidence="3" key="1">
    <citation type="submission" date="2015-07" db="EMBL/GenBank/DDBJ databases">
        <title>Whole genome sequence of an Ensifer adhaerens strain isolated from a cave pool in the Wind Cave National Park.</title>
        <authorList>
            <person name="Eng W.W.H."/>
            <person name="Gan H.M."/>
            <person name="Barton H.A."/>
            <person name="Savka M.A."/>
        </authorList>
    </citation>
    <scope>NUCLEOTIDE SEQUENCE [LARGE SCALE GENOMIC DNA]</scope>
    <source>
        <strain evidence="3">SD006</strain>
    </source>
</reference>
<dbReference type="Proteomes" id="UP000037425">
    <property type="component" value="Unassembled WGS sequence"/>
</dbReference>
<feature type="signal peptide" evidence="1">
    <location>
        <begin position="1"/>
        <end position="23"/>
    </location>
</feature>
<evidence type="ECO:0000313" key="2">
    <source>
        <dbReference type="EMBL" id="KOF22115.1"/>
    </source>
</evidence>
<comment type="caution">
    <text evidence="2">The sequence shown here is derived from an EMBL/GenBank/DDBJ whole genome shotgun (WGS) entry which is preliminary data.</text>
</comment>
<accession>A0A0L8C5G3</accession>
<proteinExistence type="predicted"/>
<dbReference type="OrthoDB" id="8421844at2"/>
<protein>
    <submittedName>
        <fullName evidence="2">Uncharacterized protein</fullName>
    </submittedName>
</protein>
<dbReference type="AlphaFoldDB" id="A0A0L8C5G3"/>
<name>A0A0L8C5G3_ENSAD</name>